<feature type="region of interest" description="Disordered" evidence="1">
    <location>
        <begin position="1"/>
        <end position="45"/>
    </location>
</feature>
<evidence type="ECO:0000313" key="3">
    <source>
        <dbReference type="Proteomes" id="UP000324800"/>
    </source>
</evidence>
<dbReference type="AlphaFoldDB" id="A0A5J4URH7"/>
<gene>
    <name evidence="2" type="ORF">EZS28_031520</name>
</gene>
<name>A0A5J4URH7_9EUKA</name>
<feature type="compositionally biased region" description="Acidic residues" evidence="1">
    <location>
        <begin position="24"/>
        <end position="38"/>
    </location>
</feature>
<protein>
    <submittedName>
        <fullName evidence="2">Uncharacterized protein</fullName>
    </submittedName>
</protein>
<evidence type="ECO:0000256" key="1">
    <source>
        <dbReference type="SAM" id="MobiDB-lite"/>
    </source>
</evidence>
<feature type="compositionally biased region" description="Basic and acidic residues" evidence="1">
    <location>
        <begin position="1"/>
        <end position="10"/>
    </location>
</feature>
<evidence type="ECO:0000313" key="2">
    <source>
        <dbReference type="EMBL" id="KAA6372953.1"/>
    </source>
</evidence>
<dbReference type="EMBL" id="SNRW01013141">
    <property type="protein sequence ID" value="KAA6372953.1"/>
    <property type="molecule type" value="Genomic_DNA"/>
</dbReference>
<organism evidence="2 3">
    <name type="scientific">Streblomastix strix</name>
    <dbReference type="NCBI Taxonomy" id="222440"/>
    <lineage>
        <taxon>Eukaryota</taxon>
        <taxon>Metamonada</taxon>
        <taxon>Preaxostyla</taxon>
        <taxon>Oxymonadida</taxon>
        <taxon>Streblomastigidae</taxon>
        <taxon>Streblomastix</taxon>
    </lineage>
</organism>
<reference evidence="2 3" key="1">
    <citation type="submission" date="2019-03" db="EMBL/GenBank/DDBJ databases">
        <title>Single cell metagenomics reveals metabolic interactions within the superorganism composed of flagellate Streblomastix strix and complex community of Bacteroidetes bacteria on its surface.</title>
        <authorList>
            <person name="Treitli S.C."/>
            <person name="Kolisko M."/>
            <person name="Husnik F."/>
            <person name="Keeling P."/>
            <person name="Hampl V."/>
        </authorList>
    </citation>
    <scope>NUCLEOTIDE SEQUENCE [LARGE SCALE GENOMIC DNA]</scope>
    <source>
        <strain evidence="2">ST1C</strain>
    </source>
</reference>
<dbReference type="Proteomes" id="UP000324800">
    <property type="component" value="Unassembled WGS sequence"/>
</dbReference>
<feature type="non-terminal residue" evidence="2">
    <location>
        <position position="1"/>
    </location>
</feature>
<comment type="caution">
    <text evidence="2">The sequence shown here is derived from an EMBL/GenBank/DDBJ whole genome shotgun (WGS) entry which is preliminary data.</text>
</comment>
<dbReference type="PANTHER" id="PTHR46601:SF1">
    <property type="entry name" value="ADF-H DOMAIN-CONTAINING PROTEIN"/>
    <property type="match status" value="1"/>
</dbReference>
<dbReference type="PANTHER" id="PTHR46601">
    <property type="entry name" value="ULP_PROTEASE DOMAIN-CONTAINING PROTEIN"/>
    <property type="match status" value="1"/>
</dbReference>
<accession>A0A5J4URH7</accession>
<proteinExistence type="predicted"/>
<sequence>IKDIEKEPETKVCGYGWSSVGQQDELDSESDHEIDDTNINDQYSPSLDPDAKYEIELNEESLQIIVVDQIKLHPSILVIYQGLYNEVPIEDAISFVGDYQFITEKRYYYGSKMDLLKLFQQLIPFVPITKSSFYRKTKEIIRPKNRTDLCSFCHGAEQILNRMKRDRLKFIDLTQIEKEYLTLWKLHNDEAQHQRYCMSQDLFNLQPNSCVVIADFKENIHIDMSTEQESQEFYHQQPITCLSFVVHVQTGDNKRLKRVYTIISKCLNHTSQFVVKAFKEVLKQPEFKEVKNLIWYSDGAGHFKSTEILAFLQNKACPPLPGCHVDLNYFSPSHGKSECDSVFGFFSKIIAKSLPKDGIHSMEELVHFLQQETQVKSTYMQSQRTQYRFNCTRLAKKVRKMEVKGFKNSLHFTICDGMLVSSRLSHPSKELMQLQPISFKLEEVSSKSKQSTAPKSVTDIYLDILKQKIDITTH</sequence>
<dbReference type="OrthoDB" id="6375801at2759"/>